<feature type="compositionally biased region" description="Basic and acidic residues" evidence="1">
    <location>
        <begin position="80"/>
        <end position="89"/>
    </location>
</feature>
<feature type="compositionally biased region" description="Basic and acidic residues" evidence="1">
    <location>
        <begin position="7"/>
        <end position="17"/>
    </location>
</feature>
<comment type="caution">
    <text evidence="2">The sequence shown here is derived from an EMBL/GenBank/DDBJ whole genome shotgun (WGS) entry which is preliminary data.</text>
</comment>
<dbReference type="EMBL" id="CAJVCH010541227">
    <property type="protein sequence ID" value="CAG7826816.1"/>
    <property type="molecule type" value="Genomic_DNA"/>
</dbReference>
<feature type="non-terminal residue" evidence="2">
    <location>
        <position position="89"/>
    </location>
</feature>
<dbReference type="OrthoDB" id="8113227at2759"/>
<feature type="compositionally biased region" description="Basic and acidic residues" evidence="1">
    <location>
        <begin position="26"/>
        <end position="41"/>
    </location>
</feature>
<keyword evidence="3" id="KW-1185">Reference proteome</keyword>
<sequence length="89" mass="9775">MSQFQEGKMEVEPKLDLGMDVPLVSEPKESNDLKEANEGHDCPPPPPEIFQSFQTKPEPDLCAKQEQSESVPDTGANAVSDDRSQCLVC</sequence>
<reference evidence="2" key="1">
    <citation type="submission" date="2021-06" db="EMBL/GenBank/DDBJ databases">
        <authorList>
            <person name="Hodson N. C."/>
            <person name="Mongue J. A."/>
            <person name="Jaron S. K."/>
        </authorList>
    </citation>
    <scope>NUCLEOTIDE SEQUENCE</scope>
</reference>
<proteinExistence type="predicted"/>
<feature type="region of interest" description="Disordered" evidence="1">
    <location>
        <begin position="1"/>
        <end position="89"/>
    </location>
</feature>
<evidence type="ECO:0000313" key="2">
    <source>
        <dbReference type="EMBL" id="CAG7826816.1"/>
    </source>
</evidence>
<name>A0A8J2L369_9HEXA</name>
<evidence type="ECO:0000313" key="3">
    <source>
        <dbReference type="Proteomes" id="UP000708208"/>
    </source>
</evidence>
<evidence type="ECO:0000256" key="1">
    <source>
        <dbReference type="SAM" id="MobiDB-lite"/>
    </source>
</evidence>
<accession>A0A8J2L369</accession>
<dbReference type="AlphaFoldDB" id="A0A8J2L369"/>
<protein>
    <submittedName>
        <fullName evidence="2">Uncharacterized protein</fullName>
    </submittedName>
</protein>
<organism evidence="2 3">
    <name type="scientific">Allacma fusca</name>
    <dbReference type="NCBI Taxonomy" id="39272"/>
    <lineage>
        <taxon>Eukaryota</taxon>
        <taxon>Metazoa</taxon>
        <taxon>Ecdysozoa</taxon>
        <taxon>Arthropoda</taxon>
        <taxon>Hexapoda</taxon>
        <taxon>Collembola</taxon>
        <taxon>Symphypleona</taxon>
        <taxon>Sminthuridae</taxon>
        <taxon>Allacma</taxon>
    </lineage>
</organism>
<dbReference type="Proteomes" id="UP000708208">
    <property type="component" value="Unassembled WGS sequence"/>
</dbReference>
<feature type="compositionally biased region" description="Basic and acidic residues" evidence="1">
    <location>
        <begin position="57"/>
        <end position="67"/>
    </location>
</feature>
<gene>
    <name evidence="2" type="ORF">AFUS01_LOCUS36851</name>
</gene>